<keyword evidence="7" id="KW-0539">Nucleus</keyword>
<evidence type="ECO:0000259" key="11">
    <source>
        <dbReference type="PROSITE" id="PS50967"/>
    </source>
</evidence>
<dbReference type="GO" id="GO:0071038">
    <property type="term" value="P:TRAMP-dependent tRNA surveillance pathway"/>
    <property type="evidence" value="ECO:0007669"/>
    <property type="project" value="TreeGrafter"/>
</dbReference>
<dbReference type="GO" id="GO:0071036">
    <property type="term" value="P:nuclear polyadenylation-dependent snoRNA catabolic process"/>
    <property type="evidence" value="ECO:0007669"/>
    <property type="project" value="TreeGrafter"/>
</dbReference>
<dbReference type="FunFam" id="3.30.420.10:FF:000059">
    <property type="entry name" value="Exosome complex exonuclease Rrp6"/>
    <property type="match status" value="1"/>
</dbReference>
<dbReference type="Pfam" id="PF00570">
    <property type="entry name" value="HRDC"/>
    <property type="match status" value="1"/>
</dbReference>
<dbReference type="PANTHER" id="PTHR12124">
    <property type="entry name" value="POLYMYOSITIS/SCLERODERMA AUTOANTIGEN-RELATED"/>
    <property type="match status" value="1"/>
</dbReference>
<dbReference type="InterPro" id="IPR012337">
    <property type="entry name" value="RNaseH-like_sf"/>
</dbReference>
<dbReference type="GO" id="GO:0000176">
    <property type="term" value="C:nuclear exosome (RNase complex)"/>
    <property type="evidence" value="ECO:0007669"/>
    <property type="project" value="InterPro"/>
</dbReference>
<comment type="subcellular location">
    <subcellularLocation>
        <location evidence="1">Nucleus</location>
    </subcellularLocation>
</comment>
<name>A0A336LL95_CULSO</name>
<evidence type="ECO:0000256" key="8">
    <source>
        <dbReference type="ARBA" id="ARBA00043957"/>
    </source>
</evidence>
<dbReference type="SUPFAM" id="SSF47819">
    <property type="entry name" value="HRDC-like"/>
    <property type="match status" value="1"/>
</dbReference>
<dbReference type="InterPro" id="IPR045092">
    <property type="entry name" value="Rrp6-like"/>
</dbReference>
<dbReference type="GO" id="GO:0071039">
    <property type="term" value="P:nuclear polyadenylation-dependent CUT catabolic process"/>
    <property type="evidence" value="ECO:0007669"/>
    <property type="project" value="TreeGrafter"/>
</dbReference>
<evidence type="ECO:0000256" key="4">
    <source>
        <dbReference type="ARBA" id="ARBA00022801"/>
    </source>
</evidence>
<dbReference type="SMART" id="SM00341">
    <property type="entry name" value="HRDC"/>
    <property type="match status" value="1"/>
</dbReference>
<feature type="compositionally biased region" description="Low complexity" evidence="10">
    <location>
        <begin position="825"/>
        <end position="847"/>
    </location>
</feature>
<dbReference type="VEuPathDB" id="VectorBase:CSON010532"/>
<dbReference type="SMART" id="SM00474">
    <property type="entry name" value="35EXOc"/>
    <property type="match status" value="1"/>
</dbReference>
<evidence type="ECO:0000256" key="9">
    <source>
        <dbReference type="ARBA" id="ARBA00070365"/>
    </source>
</evidence>
<comment type="similarity">
    <text evidence="8">Belongs to the exosome component 10/RRP6 family.</text>
</comment>
<feature type="domain" description="HRDC" evidence="11">
    <location>
        <begin position="451"/>
        <end position="531"/>
    </location>
</feature>
<keyword evidence="3" id="KW-0540">Nuclease</keyword>
<keyword evidence="4" id="KW-0378">Hydrolase</keyword>
<dbReference type="InterPro" id="IPR012588">
    <property type="entry name" value="Exosome-assoc_fac_Rrp6_N"/>
</dbReference>
<dbReference type="EMBL" id="UFQT01000042">
    <property type="protein sequence ID" value="SSX18740.1"/>
    <property type="molecule type" value="Genomic_DNA"/>
</dbReference>
<gene>
    <name evidence="12" type="primary">CSON010532</name>
</gene>
<dbReference type="Pfam" id="PF01612">
    <property type="entry name" value="DNA_pol_A_exo1"/>
    <property type="match status" value="1"/>
</dbReference>
<dbReference type="GO" id="GO:0071040">
    <property type="term" value="P:nuclear polyadenylation-dependent antisense transcript catabolic process"/>
    <property type="evidence" value="ECO:0007669"/>
    <property type="project" value="TreeGrafter"/>
</dbReference>
<evidence type="ECO:0000313" key="12">
    <source>
        <dbReference type="EMBL" id="SSX18740.1"/>
    </source>
</evidence>
<proteinExistence type="inferred from homology"/>
<keyword evidence="2" id="KW-0698">rRNA processing</keyword>
<dbReference type="InterPro" id="IPR036397">
    <property type="entry name" value="RNaseH_sf"/>
</dbReference>
<accession>A0A336LL95</accession>
<dbReference type="GO" id="GO:0071051">
    <property type="term" value="P:poly(A)-dependent snoRNA 3'-end processing"/>
    <property type="evidence" value="ECO:0007669"/>
    <property type="project" value="TreeGrafter"/>
</dbReference>
<evidence type="ECO:0000256" key="2">
    <source>
        <dbReference type="ARBA" id="ARBA00022552"/>
    </source>
</evidence>
<dbReference type="GO" id="GO:0000467">
    <property type="term" value="P:exonucleolytic trimming to generate mature 3'-end of 5.8S rRNA from tricistronic rRNA transcript (SSU-rRNA, 5.8S rRNA, LSU-rRNA)"/>
    <property type="evidence" value="ECO:0007669"/>
    <property type="project" value="InterPro"/>
</dbReference>
<dbReference type="GO" id="GO:0071044">
    <property type="term" value="P:histone mRNA catabolic process"/>
    <property type="evidence" value="ECO:0007669"/>
    <property type="project" value="TreeGrafter"/>
</dbReference>
<sequence>MVDKKDIDIQKLSQDGIKLIVQATKCTNAMPSGHTRELYNSHPSFRRIVASKSDDLLKLISNVIKKQGIRGNIVNRRDNEEKFELLQECNDVMLERVNNNLDDLLGIRKSPETIVVQEEFRPVERKQTQLNGSWNRAAAKSVGVQSARLLTARNIQRPQASFKTPVDNSTNAWCPRIKYKPNSIKPLAILAEYDENNRIISYTHPYELELERFEPSEEMLKEKPVQDPVPIETCDLDYIDDVAGVKKALLEFQNETELAIDLEHHSYRTFQGITCLMQISTRKKDYIFDTILLRDELHILNEVFTKPDIVKVFHGADSDIEWLQRDLSLYIVNMFDTHQAAKRLGFERLSLAHLLNHYCKIEADKTFQLADWRMRPLPEELIDYARQDTHYLLYIYDNMRNSLVQKSNEENNLIKSVYKASTEICKKRYAKPYITSVSHMDVYRKSRKMFDNRQLYALQHLFIWRDKIAREEDESYGFVLPNHMMLHIAEVLPREMQGILACCNPLPPLVKQHLHILHQIILKAREQSLVKKIEPDVIHINRETTISNHRDYQNPLYCPHDMRNFDTQSQLPCLLDKDLKATTIEIKSDENSIQKEIPILSVFKNESEDISKDAKSTVARIKNLTFITPYQRFKLYLPYAEELRAKEEKKLKEEQKNRILCPERTTSAKHKLDEENDAEEKIEEDKESAEIRQIIKKRRMDALTSEGKSTLKIINENGMDEEEQEMAKINAVIDQIAHIRQIRPSTSNSNTPKATPNKTPKNQSQNRVWTKEQKLQPSTPATPTNAFRCNNQGNSSNSNQSSSTKKKLSKSQRKRLKTLDKMQKRQNPQIQNKQQNNQKKNNNQPKPSSSGQPLDLSNFDYSQFKGGAKPIDRKQFNITSKFKGKSNNRRFKGNPIIQS</sequence>
<dbReference type="GO" id="GO:0000166">
    <property type="term" value="F:nucleotide binding"/>
    <property type="evidence" value="ECO:0007669"/>
    <property type="project" value="InterPro"/>
</dbReference>
<dbReference type="Gene3D" id="1.10.150.80">
    <property type="entry name" value="HRDC domain"/>
    <property type="match status" value="1"/>
</dbReference>
<dbReference type="InterPro" id="IPR049559">
    <property type="entry name" value="Rrp6p-like_exo"/>
</dbReference>
<dbReference type="GO" id="GO:0003727">
    <property type="term" value="F:single-stranded RNA binding"/>
    <property type="evidence" value="ECO:0007669"/>
    <property type="project" value="TreeGrafter"/>
</dbReference>
<dbReference type="GO" id="GO:0000175">
    <property type="term" value="F:3'-5'-RNA exonuclease activity"/>
    <property type="evidence" value="ECO:0007669"/>
    <property type="project" value="InterPro"/>
</dbReference>
<reference evidence="12" key="1">
    <citation type="submission" date="2018-07" db="EMBL/GenBank/DDBJ databases">
        <authorList>
            <person name="Quirk P.G."/>
            <person name="Krulwich T.A."/>
        </authorList>
    </citation>
    <scope>NUCLEOTIDE SEQUENCE</scope>
</reference>
<feature type="region of interest" description="Disordered" evidence="10">
    <location>
        <begin position="740"/>
        <end position="875"/>
    </location>
</feature>
<dbReference type="CDD" id="cd06147">
    <property type="entry name" value="Rrp6p_like_exo"/>
    <property type="match status" value="1"/>
</dbReference>
<dbReference type="InterPro" id="IPR002562">
    <property type="entry name" value="3'-5'_exonuclease_dom"/>
</dbReference>
<dbReference type="PROSITE" id="PS50967">
    <property type="entry name" value="HRDC"/>
    <property type="match status" value="1"/>
</dbReference>
<protein>
    <recommendedName>
        <fullName evidence="9">Exosome complex component 10 homolog</fullName>
    </recommendedName>
</protein>
<evidence type="ECO:0000256" key="5">
    <source>
        <dbReference type="ARBA" id="ARBA00022835"/>
    </source>
</evidence>
<dbReference type="Gene3D" id="3.30.420.10">
    <property type="entry name" value="Ribonuclease H-like superfamily/Ribonuclease H"/>
    <property type="match status" value="1"/>
</dbReference>
<evidence type="ECO:0000256" key="6">
    <source>
        <dbReference type="ARBA" id="ARBA00022839"/>
    </source>
</evidence>
<dbReference type="GO" id="GO:0071035">
    <property type="term" value="P:nuclear polyadenylation-dependent rRNA catabolic process"/>
    <property type="evidence" value="ECO:0007669"/>
    <property type="project" value="TreeGrafter"/>
</dbReference>
<feature type="compositionally biased region" description="Basic residues" evidence="10">
    <location>
        <begin position="804"/>
        <end position="816"/>
    </location>
</feature>
<dbReference type="PANTHER" id="PTHR12124:SF47">
    <property type="entry name" value="EXOSOME COMPONENT 10"/>
    <property type="match status" value="1"/>
</dbReference>
<feature type="region of interest" description="Disordered" evidence="10">
    <location>
        <begin position="664"/>
        <end position="687"/>
    </location>
</feature>
<evidence type="ECO:0000256" key="3">
    <source>
        <dbReference type="ARBA" id="ARBA00022722"/>
    </source>
</evidence>
<dbReference type="Pfam" id="PF08066">
    <property type="entry name" value="PMC2NT"/>
    <property type="match status" value="1"/>
</dbReference>
<organism evidence="12">
    <name type="scientific">Culicoides sonorensis</name>
    <name type="common">Biting midge</name>
    <dbReference type="NCBI Taxonomy" id="179676"/>
    <lineage>
        <taxon>Eukaryota</taxon>
        <taxon>Metazoa</taxon>
        <taxon>Ecdysozoa</taxon>
        <taxon>Arthropoda</taxon>
        <taxon>Hexapoda</taxon>
        <taxon>Insecta</taxon>
        <taxon>Pterygota</taxon>
        <taxon>Neoptera</taxon>
        <taxon>Endopterygota</taxon>
        <taxon>Diptera</taxon>
        <taxon>Nematocera</taxon>
        <taxon>Chironomoidea</taxon>
        <taxon>Ceratopogonidae</taxon>
        <taxon>Ceratopogoninae</taxon>
        <taxon>Culicoides</taxon>
        <taxon>Monoculicoides</taxon>
    </lineage>
</organism>
<dbReference type="SUPFAM" id="SSF53098">
    <property type="entry name" value="Ribonuclease H-like"/>
    <property type="match status" value="1"/>
</dbReference>
<feature type="compositionally biased region" description="Acidic residues" evidence="10">
    <location>
        <begin position="674"/>
        <end position="687"/>
    </location>
</feature>
<keyword evidence="5" id="KW-0271">Exosome</keyword>
<feature type="compositionally biased region" description="Polar residues" evidence="10">
    <location>
        <begin position="775"/>
        <end position="794"/>
    </location>
</feature>
<dbReference type="FunFam" id="1.10.150.80:FF:000001">
    <property type="entry name" value="Putative exosome component 10"/>
    <property type="match status" value="1"/>
</dbReference>
<dbReference type="InterPro" id="IPR044876">
    <property type="entry name" value="HRDC_dom_sf"/>
</dbReference>
<dbReference type="InterPro" id="IPR002121">
    <property type="entry name" value="HRDC_dom"/>
</dbReference>
<feature type="compositionally biased region" description="Polar residues" evidence="10">
    <location>
        <begin position="743"/>
        <end position="768"/>
    </location>
</feature>
<dbReference type="GO" id="GO:0071037">
    <property type="term" value="P:nuclear polyadenylation-dependent snRNA catabolic process"/>
    <property type="evidence" value="ECO:0007669"/>
    <property type="project" value="TreeGrafter"/>
</dbReference>
<evidence type="ECO:0000256" key="7">
    <source>
        <dbReference type="ARBA" id="ARBA00023242"/>
    </source>
</evidence>
<evidence type="ECO:0000256" key="1">
    <source>
        <dbReference type="ARBA" id="ARBA00004123"/>
    </source>
</evidence>
<evidence type="ECO:0000256" key="10">
    <source>
        <dbReference type="SAM" id="MobiDB-lite"/>
    </source>
</evidence>
<dbReference type="InterPro" id="IPR010997">
    <property type="entry name" value="HRDC-like_sf"/>
</dbReference>
<dbReference type="GO" id="GO:0005730">
    <property type="term" value="C:nucleolus"/>
    <property type="evidence" value="ECO:0007669"/>
    <property type="project" value="TreeGrafter"/>
</dbReference>
<keyword evidence="6" id="KW-0269">Exonuclease</keyword>
<dbReference type="AlphaFoldDB" id="A0A336LL95"/>